<dbReference type="Proteomes" id="UP000224460">
    <property type="component" value="Unassembled WGS sequence"/>
</dbReference>
<proteinExistence type="predicted"/>
<protein>
    <submittedName>
        <fullName evidence="1">Flagellar motor switch phosphatase FliY</fullName>
    </submittedName>
</protein>
<comment type="caution">
    <text evidence="1">The sequence shown here is derived from an EMBL/GenBank/DDBJ whole genome shotgun (WGS) entry which is preliminary data.</text>
</comment>
<sequence>MVAEMLSQEEINALLGNMSLDDPSEISNAYDTNNMNNTNSNSSEALQIGSEVLTPEEIDALGEIGNISMGTAATTLFTLLNHKVMITTPVVEAMTWDEFSEIISDDLIAVSVDYTEGLTGANLLILKEHDVKVIADLMMGGTGSYIEGPITDLHLSAIAESMNQMIGSSSTSMAQIFNKKIDISPPQAIRLGSDLESVFGPKGDVVKISFRLQIEENIIDSELMQVLPIQFAKDLISGLLASTETEIVIEEKPVTSRENRTPELAPPPVQPTPTPTPNYRESDGQPYYNPQPDPYYNQVTPPQNMHYYGEGQQGTNYGNTYRRDVDVQTPQFQSFDKVKKVYPKENMDLLMDVSLEVSTELGRTTRKIKEILEFGPGSIIELNRLVGEPVDVLVNGKFIATGEVVVIDENFGIRITDIINPEDRI</sequence>
<name>A0AC61DGM5_9FIRM</name>
<keyword evidence="2" id="KW-1185">Reference proteome</keyword>
<dbReference type="EMBL" id="PEDL01000002">
    <property type="protein sequence ID" value="PHV71752.1"/>
    <property type="molecule type" value="Genomic_DNA"/>
</dbReference>
<evidence type="ECO:0000313" key="2">
    <source>
        <dbReference type="Proteomes" id="UP000224460"/>
    </source>
</evidence>
<keyword evidence="1" id="KW-0966">Cell projection</keyword>
<organism evidence="1 2">
    <name type="scientific">Sporanaerobium hydrogeniformans</name>
    <dbReference type="NCBI Taxonomy" id="3072179"/>
    <lineage>
        <taxon>Bacteria</taxon>
        <taxon>Bacillati</taxon>
        <taxon>Bacillota</taxon>
        <taxon>Clostridia</taxon>
        <taxon>Lachnospirales</taxon>
        <taxon>Lachnospiraceae</taxon>
        <taxon>Sporanaerobium</taxon>
    </lineage>
</organism>
<keyword evidence="1" id="KW-0969">Cilium</keyword>
<evidence type="ECO:0000313" key="1">
    <source>
        <dbReference type="EMBL" id="PHV71752.1"/>
    </source>
</evidence>
<gene>
    <name evidence="1" type="ORF">CS063_04125</name>
</gene>
<keyword evidence="1" id="KW-0282">Flagellum</keyword>
<accession>A0AC61DGM5</accession>
<reference evidence="1" key="1">
    <citation type="submission" date="2017-10" db="EMBL/GenBank/DDBJ databases">
        <title>Genome sequence of cellulolytic Lachnospiraceae bacterium XHS1971 isolated from hotspring sediment.</title>
        <authorList>
            <person name="Vasudevan G."/>
            <person name="Joshi A.J."/>
            <person name="Hivarkar S."/>
            <person name="Lanjekar V.B."/>
            <person name="Dhakephalkar P.K."/>
            <person name="Dagar S."/>
        </authorList>
    </citation>
    <scope>NUCLEOTIDE SEQUENCE</scope>
    <source>
        <strain evidence="1">XHS1971</strain>
    </source>
</reference>